<dbReference type="CDD" id="cd12797">
    <property type="entry name" value="M23_peptidase"/>
    <property type="match status" value="1"/>
</dbReference>
<dbReference type="PANTHER" id="PTHR21666">
    <property type="entry name" value="PEPTIDASE-RELATED"/>
    <property type="match status" value="1"/>
</dbReference>
<dbReference type="RefSeq" id="WP_183251655.1">
    <property type="nucleotide sequence ID" value="NZ_BAAAFF010000004.1"/>
</dbReference>
<dbReference type="SMART" id="SM00257">
    <property type="entry name" value="LysM"/>
    <property type="match status" value="1"/>
</dbReference>
<feature type="signal peptide" evidence="2">
    <location>
        <begin position="1"/>
        <end position="21"/>
    </location>
</feature>
<keyword evidence="2" id="KW-0732">Signal</keyword>
<dbReference type="InterPro" id="IPR018392">
    <property type="entry name" value="LysM"/>
</dbReference>
<protein>
    <submittedName>
        <fullName evidence="4">Murein DD-endopeptidase MepM/ murein hydrolase activator NlpD</fullName>
    </submittedName>
</protein>
<feature type="compositionally biased region" description="Low complexity" evidence="1">
    <location>
        <begin position="97"/>
        <end position="107"/>
    </location>
</feature>
<dbReference type="CDD" id="cd00118">
    <property type="entry name" value="LysM"/>
    <property type="match status" value="1"/>
</dbReference>
<proteinExistence type="predicted"/>
<evidence type="ECO:0000256" key="2">
    <source>
        <dbReference type="SAM" id="SignalP"/>
    </source>
</evidence>
<dbReference type="PROSITE" id="PS51782">
    <property type="entry name" value="LYSM"/>
    <property type="match status" value="1"/>
</dbReference>
<gene>
    <name evidence="4" type="ORF">HNQ67_000281</name>
</gene>
<feature type="compositionally biased region" description="Low complexity" evidence="1">
    <location>
        <begin position="76"/>
        <end position="85"/>
    </location>
</feature>
<dbReference type="InterPro" id="IPR050570">
    <property type="entry name" value="Cell_wall_metabolism_enzyme"/>
</dbReference>
<dbReference type="Gene3D" id="3.10.350.10">
    <property type="entry name" value="LysM domain"/>
    <property type="match status" value="1"/>
</dbReference>
<dbReference type="GO" id="GO:0004222">
    <property type="term" value="F:metalloendopeptidase activity"/>
    <property type="evidence" value="ECO:0007669"/>
    <property type="project" value="TreeGrafter"/>
</dbReference>
<evidence type="ECO:0000313" key="5">
    <source>
        <dbReference type="Proteomes" id="UP000566663"/>
    </source>
</evidence>
<feature type="chain" id="PRO_5031322014" evidence="2">
    <location>
        <begin position="22"/>
        <end position="348"/>
    </location>
</feature>
<dbReference type="Proteomes" id="UP000566663">
    <property type="component" value="Unassembled WGS sequence"/>
</dbReference>
<keyword evidence="4" id="KW-0378">Hydrolase</keyword>
<dbReference type="InterPro" id="IPR036779">
    <property type="entry name" value="LysM_dom_sf"/>
</dbReference>
<sequence length="348" mass="34930">MIGIRTGLKALAVLGAMSLTAACASYPTEPRYSIHAEPPPPPVRNYPAPPAAPAPSGEGVRGPTNPANEAPPPAGAPVAEIEGGALDAPVGTSPYQPAAGPASEGFASPPPPASGAPVAAGAAYVIQPGDTISGIGRRFQTPVQTLIDLNGLGPRADVSPGQRVILPASAVDIGGDPYATGPSPTGVYVADAGVPPPPPPPPAPPMPTAAPPPVPPATATVSLDWPVRGDILRRFGPVGMGERNNGVNIGTPAGAEVRASAAGRVGYVGDDLAGQGLTVLIVHREGWRSVYGHLGSATVRDGDEVRAGQVIGTVGNTAGDGRPSIHFETWRMRGDEPTAIDPLSVLPR</sequence>
<organism evidence="4 5">
    <name type="scientific">Brevundimonas basaltis</name>
    <dbReference type="NCBI Taxonomy" id="472166"/>
    <lineage>
        <taxon>Bacteria</taxon>
        <taxon>Pseudomonadati</taxon>
        <taxon>Pseudomonadota</taxon>
        <taxon>Alphaproteobacteria</taxon>
        <taxon>Caulobacterales</taxon>
        <taxon>Caulobacteraceae</taxon>
        <taxon>Brevundimonas</taxon>
    </lineage>
</organism>
<feature type="domain" description="LysM" evidence="3">
    <location>
        <begin position="122"/>
        <end position="166"/>
    </location>
</feature>
<dbReference type="InterPro" id="IPR011055">
    <property type="entry name" value="Dup_hybrid_motif"/>
</dbReference>
<dbReference type="PROSITE" id="PS51257">
    <property type="entry name" value="PROKAR_LIPOPROTEIN"/>
    <property type="match status" value="1"/>
</dbReference>
<reference evidence="4 5" key="1">
    <citation type="submission" date="2020-08" db="EMBL/GenBank/DDBJ databases">
        <title>Genomic Encyclopedia of Type Strains, Phase IV (KMG-IV): sequencing the most valuable type-strain genomes for metagenomic binning, comparative biology and taxonomic classification.</title>
        <authorList>
            <person name="Goeker M."/>
        </authorList>
    </citation>
    <scope>NUCLEOTIDE SEQUENCE [LARGE SCALE GENOMIC DNA]</scope>
    <source>
        <strain evidence="4 5">DSM 25335</strain>
    </source>
</reference>
<dbReference type="Pfam" id="PF01476">
    <property type="entry name" value="LysM"/>
    <property type="match status" value="1"/>
</dbReference>
<feature type="region of interest" description="Disordered" evidence="1">
    <location>
        <begin position="194"/>
        <end position="221"/>
    </location>
</feature>
<comment type="caution">
    <text evidence="4">The sequence shown here is derived from an EMBL/GenBank/DDBJ whole genome shotgun (WGS) entry which is preliminary data.</text>
</comment>
<dbReference type="AlphaFoldDB" id="A0A7W8HXI8"/>
<accession>A0A7W8HXI8</accession>
<dbReference type="Gene3D" id="2.70.70.10">
    <property type="entry name" value="Glucose Permease (Domain IIA)"/>
    <property type="match status" value="1"/>
</dbReference>
<name>A0A7W8HXI8_9CAUL</name>
<dbReference type="PRINTS" id="PR01217">
    <property type="entry name" value="PRICHEXTENSN"/>
</dbReference>
<feature type="compositionally biased region" description="Pro residues" evidence="1">
    <location>
        <begin position="37"/>
        <end position="53"/>
    </location>
</feature>
<keyword evidence="5" id="KW-1185">Reference proteome</keyword>
<evidence type="ECO:0000313" key="4">
    <source>
        <dbReference type="EMBL" id="MBB5290785.1"/>
    </source>
</evidence>
<evidence type="ECO:0000256" key="1">
    <source>
        <dbReference type="SAM" id="MobiDB-lite"/>
    </source>
</evidence>
<feature type="region of interest" description="Disordered" evidence="1">
    <location>
        <begin position="34"/>
        <end position="117"/>
    </location>
</feature>
<dbReference type="SUPFAM" id="SSF54106">
    <property type="entry name" value="LysM domain"/>
    <property type="match status" value="1"/>
</dbReference>
<feature type="compositionally biased region" description="Pro residues" evidence="1">
    <location>
        <begin position="194"/>
        <end position="216"/>
    </location>
</feature>
<evidence type="ECO:0000259" key="3">
    <source>
        <dbReference type="PROSITE" id="PS51782"/>
    </source>
</evidence>
<dbReference type="InterPro" id="IPR016047">
    <property type="entry name" value="M23ase_b-sheet_dom"/>
</dbReference>
<dbReference type="PANTHER" id="PTHR21666:SF270">
    <property type="entry name" value="MUREIN HYDROLASE ACTIVATOR ENVC"/>
    <property type="match status" value="1"/>
</dbReference>
<dbReference type="EMBL" id="JACHFZ010000001">
    <property type="protein sequence ID" value="MBB5290785.1"/>
    <property type="molecule type" value="Genomic_DNA"/>
</dbReference>
<dbReference type="Pfam" id="PF01551">
    <property type="entry name" value="Peptidase_M23"/>
    <property type="match status" value="1"/>
</dbReference>
<dbReference type="SUPFAM" id="SSF51261">
    <property type="entry name" value="Duplicated hybrid motif"/>
    <property type="match status" value="1"/>
</dbReference>